<dbReference type="RefSeq" id="WP_227231305.1">
    <property type="nucleotide sequence ID" value="NZ_JAJCVJ010000003.1"/>
</dbReference>
<dbReference type="Pfam" id="PF24398">
    <property type="entry name" value="DUF7542"/>
    <property type="match status" value="1"/>
</dbReference>
<comment type="caution">
    <text evidence="2">The sequence shown here is derived from an EMBL/GenBank/DDBJ whole genome shotgun (WGS) entry which is preliminary data.</text>
</comment>
<dbReference type="InterPro" id="IPR055964">
    <property type="entry name" value="DUF7542"/>
</dbReference>
<keyword evidence="3" id="KW-1185">Reference proteome</keyword>
<feature type="region of interest" description="Disordered" evidence="1">
    <location>
        <begin position="62"/>
        <end position="81"/>
    </location>
</feature>
<evidence type="ECO:0000256" key="1">
    <source>
        <dbReference type="SAM" id="MobiDB-lite"/>
    </source>
</evidence>
<sequence length="81" mass="8728">MASRATVTCPDCALHETFDRLAAARSLIETHREETDHEAIWELGRLSSGVERAGDEAGVCGRPECATDSPLSDVPNTVTDE</sequence>
<dbReference type="AlphaFoldDB" id="A0ABD5RFA2"/>
<gene>
    <name evidence="2" type="ORF">ACFPJ5_17565</name>
</gene>
<name>A0ABD5RFA2_9EURY</name>
<dbReference type="EMBL" id="JBHSKX010000004">
    <property type="protein sequence ID" value="MFC5368734.1"/>
    <property type="molecule type" value="Genomic_DNA"/>
</dbReference>
<accession>A0ABD5RFA2</accession>
<organism evidence="2 3">
    <name type="scientific">Salinirubrum litoreum</name>
    <dbReference type="NCBI Taxonomy" id="1126234"/>
    <lineage>
        <taxon>Archaea</taxon>
        <taxon>Methanobacteriati</taxon>
        <taxon>Methanobacteriota</taxon>
        <taxon>Stenosarchaea group</taxon>
        <taxon>Halobacteria</taxon>
        <taxon>Halobacteriales</taxon>
        <taxon>Haloferacaceae</taxon>
        <taxon>Salinirubrum</taxon>
    </lineage>
</organism>
<evidence type="ECO:0000313" key="3">
    <source>
        <dbReference type="Proteomes" id="UP001596201"/>
    </source>
</evidence>
<protein>
    <submittedName>
        <fullName evidence="2">Uncharacterized protein</fullName>
    </submittedName>
</protein>
<reference evidence="2 3" key="1">
    <citation type="journal article" date="2019" name="Int. J. Syst. Evol. Microbiol.">
        <title>The Global Catalogue of Microorganisms (GCM) 10K type strain sequencing project: providing services to taxonomists for standard genome sequencing and annotation.</title>
        <authorList>
            <consortium name="The Broad Institute Genomics Platform"/>
            <consortium name="The Broad Institute Genome Sequencing Center for Infectious Disease"/>
            <person name="Wu L."/>
            <person name="Ma J."/>
        </authorList>
    </citation>
    <scope>NUCLEOTIDE SEQUENCE [LARGE SCALE GENOMIC DNA]</scope>
    <source>
        <strain evidence="2 3">CGMCC 1.12237</strain>
    </source>
</reference>
<evidence type="ECO:0000313" key="2">
    <source>
        <dbReference type="EMBL" id="MFC5368734.1"/>
    </source>
</evidence>
<proteinExistence type="predicted"/>
<dbReference type="Proteomes" id="UP001596201">
    <property type="component" value="Unassembled WGS sequence"/>
</dbReference>